<dbReference type="Proteomes" id="UP000006178">
    <property type="component" value="Chromosome"/>
</dbReference>
<dbReference type="STRING" id="1094508.Tsac_0869"/>
<reference evidence="1 2" key="1">
    <citation type="journal article" date="2014" name="Appl. Environ. Microbiol.">
        <title>Profile of Secreted Hydrolases, Associated Proteins, and SlpA in Thermoanaerobacterium saccharolyticum during the Degradation of Hemicellulose.</title>
        <authorList>
            <person name="Currie D.H."/>
            <person name="Guss A.M."/>
            <person name="Herring C.D."/>
            <person name="Giannone R.J."/>
            <person name="Johnson C.M."/>
            <person name="Lankford P.K."/>
            <person name="Brown S.D."/>
            <person name="Hettich R.L."/>
            <person name="Lynd L.R."/>
        </authorList>
    </citation>
    <scope>NUCLEOTIDE SEQUENCE [LARGE SCALE GENOMIC DNA]</scope>
    <source>
        <strain evidence="2">DSM 8691 / JW/SL-YS485</strain>
    </source>
</reference>
<organism evidence="1 2">
    <name type="scientific">Thermoanaerobacterium saccharolyticum (strain DSM 8691 / JW/SL-YS485)</name>
    <dbReference type="NCBI Taxonomy" id="1094508"/>
    <lineage>
        <taxon>Bacteria</taxon>
        <taxon>Bacillati</taxon>
        <taxon>Bacillota</taxon>
        <taxon>Clostridia</taxon>
        <taxon>Thermoanaerobacterales</taxon>
        <taxon>Thermoanaerobacteraceae</taxon>
        <taxon>Thermoanaerobacterium</taxon>
    </lineage>
</organism>
<evidence type="ECO:0000313" key="2">
    <source>
        <dbReference type="Proteomes" id="UP000006178"/>
    </source>
</evidence>
<accession>I3VTP2</accession>
<dbReference type="eggNOG" id="ENOG50332WG">
    <property type="taxonomic scope" value="Bacteria"/>
</dbReference>
<dbReference type="BioCyc" id="TSAC1094508:GLMA-877-MONOMER"/>
<proteinExistence type="predicted"/>
<dbReference type="RefSeq" id="WP_014757791.1">
    <property type="nucleotide sequence ID" value="NC_017992.1"/>
</dbReference>
<dbReference type="EMBL" id="CP003184">
    <property type="protein sequence ID" value="AFK85887.1"/>
    <property type="molecule type" value="Genomic_DNA"/>
</dbReference>
<dbReference type="PATRIC" id="fig|1094508.3.peg.878"/>
<dbReference type="AlphaFoldDB" id="I3VTP2"/>
<name>I3VTP2_THESW</name>
<protein>
    <submittedName>
        <fullName evidence="1">Uncharacterized protein</fullName>
    </submittedName>
</protein>
<keyword evidence="2" id="KW-1185">Reference proteome</keyword>
<sequence length="110" mass="13557">MEKLYSILDPYINWWNDEGEEKNLEAKNALKEFYTELKKLKPSEKYERRDMLHMSYIFHLVKIKKALDERKYMRACNEIISLIYYEPFMQGRIYYNVLNLLEKEVVQDFD</sequence>
<evidence type="ECO:0000313" key="1">
    <source>
        <dbReference type="EMBL" id="AFK85887.1"/>
    </source>
</evidence>
<gene>
    <name evidence="1" type="ordered locus">Tsac_0869</name>
</gene>
<dbReference type="KEGG" id="tsh:Tsac_0869"/>